<name>A0A2A4IUV9_HELVI</name>
<dbReference type="EMBL" id="NWSH01007524">
    <property type="protein sequence ID" value="PCG62930.1"/>
    <property type="molecule type" value="Genomic_DNA"/>
</dbReference>
<comment type="caution">
    <text evidence="2">The sequence shown here is derived from an EMBL/GenBank/DDBJ whole genome shotgun (WGS) entry which is preliminary data.</text>
</comment>
<dbReference type="SMART" id="SM00020">
    <property type="entry name" value="Tryp_SPc"/>
    <property type="match status" value="1"/>
</dbReference>
<organism evidence="2">
    <name type="scientific">Heliothis virescens</name>
    <name type="common">Tobacco budworm moth</name>
    <dbReference type="NCBI Taxonomy" id="7102"/>
    <lineage>
        <taxon>Eukaryota</taxon>
        <taxon>Metazoa</taxon>
        <taxon>Ecdysozoa</taxon>
        <taxon>Arthropoda</taxon>
        <taxon>Hexapoda</taxon>
        <taxon>Insecta</taxon>
        <taxon>Pterygota</taxon>
        <taxon>Neoptera</taxon>
        <taxon>Endopterygota</taxon>
        <taxon>Lepidoptera</taxon>
        <taxon>Glossata</taxon>
        <taxon>Ditrysia</taxon>
        <taxon>Noctuoidea</taxon>
        <taxon>Noctuidae</taxon>
        <taxon>Heliothinae</taxon>
        <taxon>Heliothis</taxon>
    </lineage>
</organism>
<proteinExistence type="predicted"/>
<evidence type="ECO:0000259" key="1">
    <source>
        <dbReference type="PROSITE" id="PS50240"/>
    </source>
</evidence>
<dbReference type="InterPro" id="IPR051333">
    <property type="entry name" value="CLIP_Serine_Protease"/>
</dbReference>
<dbReference type="AlphaFoldDB" id="A0A2A4IUV9"/>
<dbReference type="PANTHER" id="PTHR24260">
    <property type="match status" value="1"/>
</dbReference>
<dbReference type="Gene3D" id="2.40.10.10">
    <property type="entry name" value="Trypsin-like serine proteases"/>
    <property type="match status" value="1"/>
</dbReference>
<protein>
    <recommendedName>
        <fullName evidence="1">Peptidase S1 domain-containing protein</fullName>
    </recommendedName>
</protein>
<sequence length="319" mass="36151">MAAAVLPEGLLGQTPDFMWLGLLQVHIRDFDRHHVAASGIVLIKPKYAVANADDVARIPERVFKQNTVAVFIRATNTPHAQSVLSYTVHPEYEDSTVHSLAIVELDTSDSEGIQLIPICLPTQRDKQYKKLYLTGYTDENDNLEKVIYQIQTLNNKVCEEYYERAWVSDKSSIPSASVCGYAPYSSINCQWDDGMALVSNATSGVFTLMGLSIHGPGCTAPAQYIDLYPYISWIQLVTGPGGQSFATPQPTPLRRDQPEYIPVHKLFYSEKTRRKGLEFSLYRHEFYPSQSDDQRTLDHYYIEPIRPDRKTLAIYPCKY</sequence>
<dbReference type="InterPro" id="IPR009003">
    <property type="entry name" value="Peptidase_S1_PA"/>
</dbReference>
<reference evidence="2" key="1">
    <citation type="submission" date="2017-09" db="EMBL/GenBank/DDBJ databases">
        <title>Contemporary evolution of a Lepidopteran species, Heliothis virescens, in response to modern agricultural practices.</title>
        <authorList>
            <person name="Fritz M.L."/>
            <person name="Deyonke A.M."/>
            <person name="Papanicolaou A."/>
            <person name="Micinski S."/>
            <person name="Westbrook J."/>
            <person name="Gould F."/>
        </authorList>
    </citation>
    <scope>NUCLEOTIDE SEQUENCE [LARGE SCALE GENOMIC DNA]</scope>
    <source>
        <strain evidence="2">HvINT-</strain>
        <tissue evidence="2">Whole body</tissue>
    </source>
</reference>
<dbReference type="InterPro" id="IPR001254">
    <property type="entry name" value="Trypsin_dom"/>
</dbReference>
<dbReference type="STRING" id="7102.A0A2A4IUV9"/>
<dbReference type="GO" id="GO:0004252">
    <property type="term" value="F:serine-type endopeptidase activity"/>
    <property type="evidence" value="ECO:0007669"/>
    <property type="project" value="InterPro"/>
</dbReference>
<dbReference type="PANTHER" id="PTHR24260:SF136">
    <property type="entry name" value="GH08193P-RELATED"/>
    <property type="match status" value="1"/>
</dbReference>
<feature type="domain" description="Peptidase S1" evidence="1">
    <location>
        <begin position="6"/>
        <end position="239"/>
    </location>
</feature>
<accession>A0A2A4IUV9</accession>
<dbReference type="Pfam" id="PF00089">
    <property type="entry name" value="Trypsin"/>
    <property type="match status" value="1"/>
</dbReference>
<gene>
    <name evidence="2" type="ORF">B5V51_13376</name>
</gene>
<evidence type="ECO:0000313" key="2">
    <source>
        <dbReference type="EMBL" id="PCG62930.1"/>
    </source>
</evidence>
<dbReference type="GO" id="GO:0006508">
    <property type="term" value="P:proteolysis"/>
    <property type="evidence" value="ECO:0007669"/>
    <property type="project" value="InterPro"/>
</dbReference>
<dbReference type="PROSITE" id="PS50240">
    <property type="entry name" value="TRYPSIN_DOM"/>
    <property type="match status" value="1"/>
</dbReference>
<dbReference type="SUPFAM" id="SSF50494">
    <property type="entry name" value="Trypsin-like serine proteases"/>
    <property type="match status" value="1"/>
</dbReference>
<dbReference type="InterPro" id="IPR043504">
    <property type="entry name" value="Peptidase_S1_PA_chymotrypsin"/>
</dbReference>